<proteinExistence type="predicted"/>
<organism evidence="1">
    <name type="scientific">marine sediment metagenome</name>
    <dbReference type="NCBI Taxonomy" id="412755"/>
    <lineage>
        <taxon>unclassified sequences</taxon>
        <taxon>metagenomes</taxon>
        <taxon>ecological metagenomes</taxon>
    </lineage>
</organism>
<gene>
    <name evidence="1" type="ORF">LCGC14_1327570</name>
</gene>
<protein>
    <submittedName>
        <fullName evidence="1">Uncharacterized protein</fullName>
    </submittedName>
</protein>
<accession>A0A0F9KHP3</accession>
<sequence length="86" mass="10296">MCRDCGVVLTIPKLQYDHPYNCDVIQHSVQFGATQIGTVRERRGHPHSYQLRRMNQFIEIIFKKFNTVSQISTKFIKDKICFFYFY</sequence>
<comment type="caution">
    <text evidence="1">The sequence shown here is derived from an EMBL/GenBank/DDBJ whole genome shotgun (WGS) entry which is preliminary data.</text>
</comment>
<dbReference type="AlphaFoldDB" id="A0A0F9KHP3"/>
<name>A0A0F9KHP3_9ZZZZ</name>
<dbReference type="EMBL" id="LAZR01007986">
    <property type="protein sequence ID" value="KKM81659.1"/>
    <property type="molecule type" value="Genomic_DNA"/>
</dbReference>
<reference evidence="1" key="1">
    <citation type="journal article" date="2015" name="Nature">
        <title>Complex archaea that bridge the gap between prokaryotes and eukaryotes.</title>
        <authorList>
            <person name="Spang A."/>
            <person name="Saw J.H."/>
            <person name="Jorgensen S.L."/>
            <person name="Zaremba-Niedzwiedzka K."/>
            <person name="Martijn J."/>
            <person name="Lind A.E."/>
            <person name="van Eijk R."/>
            <person name="Schleper C."/>
            <person name="Guy L."/>
            <person name="Ettema T.J."/>
        </authorList>
    </citation>
    <scope>NUCLEOTIDE SEQUENCE</scope>
</reference>
<evidence type="ECO:0000313" key="1">
    <source>
        <dbReference type="EMBL" id="KKM81659.1"/>
    </source>
</evidence>